<dbReference type="InterPro" id="IPR005545">
    <property type="entry name" value="YCII"/>
</dbReference>
<dbReference type="Pfam" id="PF03795">
    <property type="entry name" value="YCII"/>
    <property type="match status" value="1"/>
</dbReference>
<dbReference type="PANTHER" id="PTHR37828">
    <property type="entry name" value="GSR2449 PROTEIN"/>
    <property type="match status" value="1"/>
</dbReference>
<feature type="domain" description="YCII-related" evidence="2">
    <location>
        <begin position="3"/>
        <end position="75"/>
    </location>
</feature>
<dbReference type="SUPFAM" id="SSF54909">
    <property type="entry name" value="Dimeric alpha+beta barrel"/>
    <property type="match status" value="1"/>
</dbReference>
<evidence type="ECO:0000313" key="4">
    <source>
        <dbReference type="Proteomes" id="UP001238496"/>
    </source>
</evidence>
<gene>
    <name evidence="3" type="ORF">J2045_004403</name>
</gene>
<comment type="similarity">
    <text evidence="1">Belongs to the YciI family.</text>
</comment>
<name>A0ABU0GF36_9HYPH</name>
<reference evidence="3 4" key="1">
    <citation type="submission" date="2023-07" db="EMBL/GenBank/DDBJ databases">
        <title>Genomic Encyclopedia of Type Strains, Phase IV (KMG-IV): sequencing the most valuable type-strain genomes for metagenomic binning, comparative biology and taxonomic classification.</title>
        <authorList>
            <person name="Goeker M."/>
        </authorList>
    </citation>
    <scope>NUCLEOTIDE SEQUENCE [LARGE SCALE GENOMIC DNA]</scope>
    <source>
        <strain evidence="3 4">DSM 1111</strain>
    </source>
</reference>
<dbReference type="Proteomes" id="UP001238496">
    <property type="component" value="Unassembled WGS sequence"/>
</dbReference>
<evidence type="ECO:0000313" key="3">
    <source>
        <dbReference type="EMBL" id="MDQ0423351.1"/>
    </source>
</evidence>
<protein>
    <submittedName>
        <fullName evidence="3">Uncharacterized protein YciI</fullName>
    </submittedName>
</protein>
<comment type="caution">
    <text evidence="3">The sequence shown here is derived from an EMBL/GenBank/DDBJ whole genome shotgun (WGS) entry which is preliminary data.</text>
</comment>
<dbReference type="InterPro" id="IPR011008">
    <property type="entry name" value="Dimeric_a/b-barrel"/>
</dbReference>
<keyword evidence="4" id="KW-1185">Reference proteome</keyword>
<evidence type="ECO:0000256" key="1">
    <source>
        <dbReference type="ARBA" id="ARBA00007689"/>
    </source>
</evidence>
<sequence>MFIIFLRFSENRAKAGELMAGHNAWLKLGFDQGLFLVAGSLQAQAGGMILAHGAERSAIDAFVDLDPFVAEGVVRAEIHEVQPGRTDERLAFLKG</sequence>
<proteinExistence type="inferred from homology"/>
<dbReference type="EMBL" id="JAUSUW010000019">
    <property type="protein sequence ID" value="MDQ0423351.1"/>
    <property type="molecule type" value="Genomic_DNA"/>
</dbReference>
<evidence type="ECO:0000259" key="2">
    <source>
        <dbReference type="Pfam" id="PF03795"/>
    </source>
</evidence>
<organism evidence="3 4">
    <name type="scientific">Peteryoungia aggregata LMG 23059</name>
    <dbReference type="NCBI Taxonomy" id="1368425"/>
    <lineage>
        <taxon>Bacteria</taxon>
        <taxon>Pseudomonadati</taxon>
        <taxon>Pseudomonadota</taxon>
        <taxon>Alphaproteobacteria</taxon>
        <taxon>Hyphomicrobiales</taxon>
        <taxon>Rhizobiaceae</taxon>
        <taxon>Peteryoungia</taxon>
    </lineage>
</organism>
<dbReference type="Gene3D" id="3.30.70.1060">
    <property type="entry name" value="Dimeric alpha+beta barrel"/>
    <property type="match status" value="1"/>
</dbReference>
<dbReference type="PANTHER" id="PTHR37828:SF1">
    <property type="entry name" value="YCII-RELATED DOMAIN-CONTAINING PROTEIN"/>
    <property type="match status" value="1"/>
</dbReference>
<accession>A0ABU0GF36</accession>
<dbReference type="RefSeq" id="WP_166603898.1">
    <property type="nucleotide sequence ID" value="NZ_JAUSUW010000019.1"/>
</dbReference>